<comment type="caution">
    <text evidence="2">The sequence shown here is derived from an EMBL/GenBank/DDBJ whole genome shotgun (WGS) entry which is preliminary data.</text>
</comment>
<gene>
    <name evidence="2" type="ORF">ILYODFUR_014115</name>
</gene>
<name>A0ABV0T9M9_9TELE</name>
<sequence>MSLLVLIPGQLMVNKVSESRSVSEIIRYAYLSDNTTTLLHLSRGRLKHNTHRGRGKKQEGSGSLNGRRQFVVKFDAAVLF</sequence>
<feature type="compositionally biased region" description="Basic residues" evidence="1">
    <location>
        <begin position="44"/>
        <end position="55"/>
    </location>
</feature>
<protein>
    <submittedName>
        <fullName evidence="2">Uncharacterized protein</fullName>
    </submittedName>
</protein>
<accession>A0ABV0T9M9</accession>
<dbReference type="Proteomes" id="UP001482620">
    <property type="component" value="Unassembled WGS sequence"/>
</dbReference>
<proteinExistence type="predicted"/>
<evidence type="ECO:0000313" key="3">
    <source>
        <dbReference type="Proteomes" id="UP001482620"/>
    </source>
</evidence>
<evidence type="ECO:0000256" key="1">
    <source>
        <dbReference type="SAM" id="MobiDB-lite"/>
    </source>
</evidence>
<keyword evidence="3" id="KW-1185">Reference proteome</keyword>
<reference evidence="2 3" key="1">
    <citation type="submission" date="2021-06" db="EMBL/GenBank/DDBJ databases">
        <authorList>
            <person name="Palmer J.M."/>
        </authorList>
    </citation>
    <scope>NUCLEOTIDE SEQUENCE [LARGE SCALE GENOMIC DNA]</scope>
    <source>
        <strain evidence="3">if_2019</strain>
        <tissue evidence="2">Muscle</tissue>
    </source>
</reference>
<organism evidence="2 3">
    <name type="scientific">Ilyodon furcidens</name>
    <name type="common">goldbreast splitfin</name>
    <dbReference type="NCBI Taxonomy" id="33524"/>
    <lineage>
        <taxon>Eukaryota</taxon>
        <taxon>Metazoa</taxon>
        <taxon>Chordata</taxon>
        <taxon>Craniata</taxon>
        <taxon>Vertebrata</taxon>
        <taxon>Euteleostomi</taxon>
        <taxon>Actinopterygii</taxon>
        <taxon>Neopterygii</taxon>
        <taxon>Teleostei</taxon>
        <taxon>Neoteleostei</taxon>
        <taxon>Acanthomorphata</taxon>
        <taxon>Ovalentaria</taxon>
        <taxon>Atherinomorphae</taxon>
        <taxon>Cyprinodontiformes</taxon>
        <taxon>Goodeidae</taxon>
        <taxon>Ilyodon</taxon>
    </lineage>
</organism>
<evidence type="ECO:0000313" key="2">
    <source>
        <dbReference type="EMBL" id="MEQ2228972.1"/>
    </source>
</evidence>
<dbReference type="EMBL" id="JAHRIQ010024347">
    <property type="protein sequence ID" value="MEQ2228972.1"/>
    <property type="molecule type" value="Genomic_DNA"/>
</dbReference>
<feature type="region of interest" description="Disordered" evidence="1">
    <location>
        <begin position="44"/>
        <end position="64"/>
    </location>
</feature>